<dbReference type="SUPFAM" id="SSF55781">
    <property type="entry name" value="GAF domain-like"/>
    <property type="match status" value="1"/>
</dbReference>
<dbReference type="RefSeq" id="WP_272777906.1">
    <property type="nucleotide sequence ID" value="NZ_JAQQLI010000023.1"/>
</dbReference>
<dbReference type="Proteomes" id="UP001165652">
    <property type="component" value="Unassembled WGS sequence"/>
</dbReference>
<dbReference type="InterPro" id="IPR014757">
    <property type="entry name" value="Tscrpt_reg_IclR_C"/>
</dbReference>
<comment type="caution">
    <text evidence="6">The sequence shown here is derived from an EMBL/GenBank/DDBJ whole genome shotgun (WGS) entry which is preliminary data.</text>
</comment>
<evidence type="ECO:0000256" key="1">
    <source>
        <dbReference type="ARBA" id="ARBA00023015"/>
    </source>
</evidence>
<keyword evidence="7" id="KW-1185">Reference proteome</keyword>
<organism evidence="6 7">
    <name type="scientific">Rhodoplanes tepidamans</name>
    <name type="common">Rhodoplanes cryptolactis</name>
    <dbReference type="NCBI Taxonomy" id="200616"/>
    <lineage>
        <taxon>Bacteria</taxon>
        <taxon>Pseudomonadati</taxon>
        <taxon>Pseudomonadota</taxon>
        <taxon>Alphaproteobacteria</taxon>
        <taxon>Hyphomicrobiales</taxon>
        <taxon>Nitrobacteraceae</taxon>
        <taxon>Rhodoplanes</taxon>
    </lineage>
</organism>
<gene>
    <name evidence="6" type="ORF">PQJ73_15325</name>
</gene>
<proteinExistence type="predicted"/>
<sequence length="264" mass="28471">MRRADTAQSAEGGTAERGPVQVITRAAAILRALEDQPAGLSLGQIAQRVDLARSTVQRIVAALEAEKLLIAASPTGRVRLGPTLLRLASSVQSDFVSLCRPFLVKLSAELRETVDLATVKRDYLVFLDQVIGSQRLRLVSAIGETFPLYCTAPGKAYLAQLGNDAIEELIGRNYPVRTPATLTTFDALLQDLRRVRRSGVAFDREEHAPGVCAAGVVLRDSLGNYVGISVPVPAQRFYGRETVIAEHLLATKRAVEDQLEAAAA</sequence>
<evidence type="ECO:0000313" key="6">
    <source>
        <dbReference type="EMBL" id="MDC7787062.1"/>
    </source>
</evidence>
<keyword evidence="1" id="KW-0805">Transcription regulation</keyword>
<dbReference type="Pfam" id="PF01614">
    <property type="entry name" value="IclR_C"/>
    <property type="match status" value="1"/>
</dbReference>
<dbReference type="PANTHER" id="PTHR30136:SF35">
    <property type="entry name" value="HTH-TYPE TRANSCRIPTIONAL REGULATOR RV1719"/>
    <property type="match status" value="1"/>
</dbReference>
<keyword evidence="3" id="KW-0804">Transcription</keyword>
<name>A0ABT5JBS7_RHOTP</name>
<evidence type="ECO:0000256" key="3">
    <source>
        <dbReference type="ARBA" id="ARBA00023163"/>
    </source>
</evidence>
<dbReference type="PROSITE" id="PS51077">
    <property type="entry name" value="HTH_ICLR"/>
    <property type="match status" value="1"/>
</dbReference>
<dbReference type="InterPro" id="IPR036390">
    <property type="entry name" value="WH_DNA-bd_sf"/>
</dbReference>
<dbReference type="EMBL" id="JAQQLI010000023">
    <property type="protein sequence ID" value="MDC7787062.1"/>
    <property type="molecule type" value="Genomic_DNA"/>
</dbReference>
<evidence type="ECO:0000313" key="7">
    <source>
        <dbReference type="Proteomes" id="UP001165652"/>
    </source>
</evidence>
<dbReference type="InterPro" id="IPR029016">
    <property type="entry name" value="GAF-like_dom_sf"/>
</dbReference>
<dbReference type="Gene3D" id="3.30.450.40">
    <property type="match status" value="1"/>
</dbReference>
<evidence type="ECO:0000259" key="4">
    <source>
        <dbReference type="PROSITE" id="PS51077"/>
    </source>
</evidence>
<evidence type="ECO:0000256" key="2">
    <source>
        <dbReference type="ARBA" id="ARBA00023125"/>
    </source>
</evidence>
<dbReference type="SMART" id="SM00346">
    <property type="entry name" value="HTH_ICLR"/>
    <property type="match status" value="1"/>
</dbReference>
<keyword evidence="2" id="KW-0238">DNA-binding</keyword>
<dbReference type="PANTHER" id="PTHR30136">
    <property type="entry name" value="HELIX-TURN-HELIX TRANSCRIPTIONAL REGULATOR, ICLR FAMILY"/>
    <property type="match status" value="1"/>
</dbReference>
<dbReference type="InterPro" id="IPR050707">
    <property type="entry name" value="HTH_MetabolicPath_Reg"/>
</dbReference>
<dbReference type="Gene3D" id="1.10.10.10">
    <property type="entry name" value="Winged helix-like DNA-binding domain superfamily/Winged helix DNA-binding domain"/>
    <property type="match status" value="1"/>
</dbReference>
<reference evidence="6" key="1">
    <citation type="journal article" date="2023" name="Microbiol Resour">
        <title>Genome Sequences of Rhodoplanes serenus and Two Thermotolerant Strains, Rhodoplanes tepidamans and 'Rhodoplanes cryptolactis,' Further Refine the Genus.</title>
        <authorList>
            <person name="Rayyan A.A."/>
            <person name="Kyndt J.A."/>
        </authorList>
    </citation>
    <scope>NUCLEOTIDE SEQUENCE</scope>
    <source>
        <strain evidence="6">DSM 9987</strain>
    </source>
</reference>
<reference evidence="6" key="2">
    <citation type="submission" date="2023-02" db="EMBL/GenBank/DDBJ databases">
        <authorList>
            <person name="Rayyan A."/>
            <person name="Meyer T."/>
            <person name="Kyndt J.A."/>
        </authorList>
    </citation>
    <scope>NUCLEOTIDE SEQUENCE</scope>
    <source>
        <strain evidence="6">DSM 9987</strain>
    </source>
</reference>
<dbReference type="PROSITE" id="PS51078">
    <property type="entry name" value="ICLR_ED"/>
    <property type="match status" value="1"/>
</dbReference>
<dbReference type="Pfam" id="PF09339">
    <property type="entry name" value="HTH_IclR"/>
    <property type="match status" value="1"/>
</dbReference>
<protein>
    <submittedName>
        <fullName evidence="6">IclR family transcriptional regulator</fullName>
    </submittedName>
</protein>
<feature type="domain" description="IclR-ED" evidence="5">
    <location>
        <begin position="83"/>
        <end position="264"/>
    </location>
</feature>
<dbReference type="InterPro" id="IPR005471">
    <property type="entry name" value="Tscrpt_reg_IclR_N"/>
</dbReference>
<dbReference type="SUPFAM" id="SSF46785">
    <property type="entry name" value="Winged helix' DNA-binding domain"/>
    <property type="match status" value="1"/>
</dbReference>
<accession>A0ABT5JBS7</accession>
<evidence type="ECO:0000259" key="5">
    <source>
        <dbReference type="PROSITE" id="PS51078"/>
    </source>
</evidence>
<dbReference type="InterPro" id="IPR036388">
    <property type="entry name" value="WH-like_DNA-bd_sf"/>
</dbReference>
<feature type="domain" description="HTH iclR-type" evidence="4">
    <location>
        <begin position="20"/>
        <end position="82"/>
    </location>
</feature>